<keyword evidence="7" id="KW-0408">Iron</keyword>
<gene>
    <name evidence="11" type="ORF">CJ030_MR0G006967</name>
</gene>
<dbReference type="InterPro" id="IPR002401">
    <property type="entry name" value="Cyt_P450_E_grp-I"/>
</dbReference>
<evidence type="ECO:0000256" key="8">
    <source>
        <dbReference type="ARBA" id="ARBA00023033"/>
    </source>
</evidence>
<proteinExistence type="predicted"/>
<keyword evidence="3" id="KW-0812">Transmembrane</keyword>
<dbReference type="PRINTS" id="PR00463">
    <property type="entry name" value="EP450I"/>
</dbReference>
<keyword evidence="6" id="KW-0560">Oxidoreductase</keyword>
<feature type="region of interest" description="Disordered" evidence="10">
    <location>
        <begin position="1"/>
        <end position="20"/>
    </location>
</feature>
<keyword evidence="5" id="KW-1133">Transmembrane helix</keyword>
<dbReference type="PANTHER" id="PTHR47947">
    <property type="entry name" value="CYTOCHROME P450 82C3-RELATED"/>
    <property type="match status" value="1"/>
</dbReference>
<dbReference type="InterPro" id="IPR001128">
    <property type="entry name" value="Cyt_P450"/>
</dbReference>
<evidence type="ECO:0000256" key="10">
    <source>
        <dbReference type="SAM" id="MobiDB-lite"/>
    </source>
</evidence>
<keyword evidence="9" id="KW-0472">Membrane</keyword>
<dbReference type="Pfam" id="PF00067">
    <property type="entry name" value="p450"/>
    <property type="match status" value="1"/>
</dbReference>
<dbReference type="SUPFAM" id="SSF48264">
    <property type="entry name" value="Cytochrome P450"/>
    <property type="match status" value="1"/>
</dbReference>
<keyword evidence="12" id="KW-1185">Reference proteome</keyword>
<sequence length="158" mass="18006">MIAGKRYFGNSKDRDDEETKHIAKTNRDFMYLAAAPVLSDLIPLLRWGDLQGQLESMKSIAREFGDLVGSWIEEHMRRLKSEPSNETDFIDVMLSVIEEDNLFGHTREQIVRATAVNLILAGSDSTSTNSTWHLSLLLNHKHALRRAQEELDLKVGRD</sequence>
<evidence type="ECO:0000256" key="3">
    <source>
        <dbReference type="ARBA" id="ARBA00022692"/>
    </source>
</evidence>
<dbReference type="InterPro" id="IPR050651">
    <property type="entry name" value="Plant_Cytochrome_P450_Monoox"/>
</dbReference>
<evidence type="ECO:0000313" key="12">
    <source>
        <dbReference type="Proteomes" id="UP000516437"/>
    </source>
</evidence>
<dbReference type="GO" id="GO:0005506">
    <property type="term" value="F:iron ion binding"/>
    <property type="evidence" value="ECO:0007669"/>
    <property type="project" value="InterPro"/>
</dbReference>
<protein>
    <submittedName>
        <fullName evidence="11">Cytochrome P450 CYP82D47</fullName>
    </submittedName>
</protein>
<accession>A0A6A1UKR1</accession>
<keyword evidence="8" id="KW-0503">Monooxygenase</keyword>
<keyword evidence="2" id="KW-0349">Heme</keyword>
<evidence type="ECO:0000256" key="1">
    <source>
        <dbReference type="ARBA" id="ARBA00004167"/>
    </source>
</evidence>
<comment type="caution">
    <text evidence="11">The sequence shown here is derived from an EMBL/GenBank/DDBJ whole genome shotgun (WGS) entry which is preliminary data.</text>
</comment>
<keyword evidence="4" id="KW-0479">Metal-binding</keyword>
<organism evidence="11 12">
    <name type="scientific">Morella rubra</name>
    <name type="common">Chinese bayberry</name>
    <dbReference type="NCBI Taxonomy" id="262757"/>
    <lineage>
        <taxon>Eukaryota</taxon>
        <taxon>Viridiplantae</taxon>
        <taxon>Streptophyta</taxon>
        <taxon>Embryophyta</taxon>
        <taxon>Tracheophyta</taxon>
        <taxon>Spermatophyta</taxon>
        <taxon>Magnoliopsida</taxon>
        <taxon>eudicotyledons</taxon>
        <taxon>Gunneridae</taxon>
        <taxon>Pentapetalae</taxon>
        <taxon>rosids</taxon>
        <taxon>fabids</taxon>
        <taxon>Fagales</taxon>
        <taxon>Myricaceae</taxon>
        <taxon>Morella</taxon>
    </lineage>
</organism>
<evidence type="ECO:0000256" key="9">
    <source>
        <dbReference type="ARBA" id="ARBA00023136"/>
    </source>
</evidence>
<feature type="compositionally biased region" description="Basic and acidic residues" evidence="10">
    <location>
        <begin position="11"/>
        <end position="20"/>
    </location>
</feature>
<dbReference type="Proteomes" id="UP000516437">
    <property type="component" value="Unassembled WGS sequence"/>
</dbReference>
<dbReference type="GO" id="GO:0016020">
    <property type="term" value="C:membrane"/>
    <property type="evidence" value="ECO:0007669"/>
    <property type="project" value="UniProtKB-SubCell"/>
</dbReference>
<name>A0A6A1UKR1_9ROSI</name>
<dbReference type="Gene3D" id="1.10.630.10">
    <property type="entry name" value="Cytochrome P450"/>
    <property type="match status" value="1"/>
</dbReference>
<dbReference type="PANTHER" id="PTHR47947:SF1">
    <property type="entry name" value="CYTOCHROME P450 82E3"/>
    <property type="match status" value="1"/>
</dbReference>
<evidence type="ECO:0000256" key="5">
    <source>
        <dbReference type="ARBA" id="ARBA00022989"/>
    </source>
</evidence>
<dbReference type="EMBL" id="RXIC02000151">
    <property type="protein sequence ID" value="KAB1200538.1"/>
    <property type="molecule type" value="Genomic_DNA"/>
</dbReference>
<dbReference type="GO" id="GO:0004497">
    <property type="term" value="F:monooxygenase activity"/>
    <property type="evidence" value="ECO:0007669"/>
    <property type="project" value="UniProtKB-KW"/>
</dbReference>
<dbReference type="InterPro" id="IPR036396">
    <property type="entry name" value="Cyt_P450_sf"/>
</dbReference>
<dbReference type="GO" id="GO:0020037">
    <property type="term" value="F:heme binding"/>
    <property type="evidence" value="ECO:0007669"/>
    <property type="project" value="InterPro"/>
</dbReference>
<comment type="subcellular location">
    <subcellularLocation>
        <location evidence="1">Membrane</location>
        <topology evidence="1">Single-pass membrane protein</topology>
    </subcellularLocation>
</comment>
<evidence type="ECO:0000256" key="2">
    <source>
        <dbReference type="ARBA" id="ARBA00022617"/>
    </source>
</evidence>
<reference evidence="11 12" key="1">
    <citation type="journal article" date="2019" name="Plant Biotechnol. J.">
        <title>The red bayberry genome and genetic basis of sex determination.</title>
        <authorList>
            <person name="Jia H.M."/>
            <person name="Jia H.J."/>
            <person name="Cai Q.L."/>
            <person name="Wang Y."/>
            <person name="Zhao H.B."/>
            <person name="Yang W.F."/>
            <person name="Wang G.Y."/>
            <person name="Li Y.H."/>
            <person name="Zhan D.L."/>
            <person name="Shen Y.T."/>
            <person name="Niu Q.F."/>
            <person name="Chang L."/>
            <person name="Qiu J."/>
            <person name="Zhao L."/>
            <person name="Xie H.B."/>
            <person name="Fu W.Y."/>
            <person name="Jin J."/>
            <person name="Li X.W."/>
            <person name="Jiao Y."/>
            <person name="Zhou C.C."/>
            <person name="Tu T."/>
            <person name="Chai C.Y."/>
            <person name="Gao J.L."/>
            <person name="Fan L.J."/>
            <person name="van de Weg E."/>
            <person name="Wang J.Y."/>
            <person name="Gao Z.S."/>
        </authorList>
    </citation>
    <scope>NUCLEOTIDE SEQUENCE [LARGE SCALE GENOMIC DNA]</scope>
    <source>
        <tissue evidence="11">Leaves</tissue>
    </source>
</reference>
<evidence type="ECO:0000313" key="11">
    <source>
        <dbReference type="EMBL" id="KAB1200538.1"/>
    </source>
</evidence>
<evidence type="ECO:0000256" key="7">
    <source>
        <dbReference type="ARBA" id="ARBA00023004"/>
    </source>
</evidence>
<dbReference type="GO" id="GO:0016705">
    <property type="term" value="F:oxidoreductase activity, acting on paired donors, with incorporation or reduction of molecular oxygen"/>
    <property type="evidence" value="ECO:0007669"/>
    <property type="project" value="InterPro"/>
</dbReference>
<dbReference type="OrthoDB" id="1705317at2759"/>
<dbReference type="AlphaFoldDB" id="A0A6A1UKR1"/>
<evidence type="ECO:0000256" key="4">
    <source>
        <dbReference type="ARBA" id="ARBA00022723"/>
    </source>
</evidence>
<evidence type="ECO:0000256" key="6">
    <source>
        <dbReference type="ARBA" id="ARBA00023002"/>
    </source>
</evidence>